<dbReference type="PANTHER" id="PTHR43045">
    <property type="entry name" value="SHIKIMATE TRANSPORTER"/>
    <property type="match status" value="1"/>
</dbReference>
<evidence type="ECO:0000256" key="3">
    <source>
        <dbReference type="ARBA" id="ARBA00022475"/>
    </source>
</evidence>
<evidence type="ECO:0000256" key="2">
    <source>
        <dbReference type="ARBA" id="ARBA00022448"/>
    </source>
</evidence>
<feature type="transmembrane region" description="Helical" evidence="7">
    <location>
        <begin position="386"/>
        <end position="404"/>
    </location>
</feature>
<feature type="domain" description="Major facilitator superfamily (MFS) profile" evidence="8">
    <location>
        <begin position="1"/>
        <end position="409"/>
    </location>
</feature>
<feature type="transmembrane region" description="Helical" evidence="7">
    <location>
        <begin position="73"/>
        <end position="91"/>
    </location>
</feature>
<dbReference type="SUPFAM" id="SSF103473">
    <property type="entry name" value="MFS general substrate transporter"/>
    <property type="match status" value="1"/>
</dbReference>
<feature type="transmembrane region" description="Helical" evidence="7">
    <location>
        <begin position="175"/>
        <end position="196"/>
    </location>
</feature>
<keyword evidence="3" id="KW-1003">Cell membrane</keyword>
<accession>A0A423Q2G5</accession>
<dbReference type="Pfam" id="PF07690">
    <property type="entry name" value="MFS_1"/>
    <property type="match status" value="1"/>
</dbReference>
<keyword evidence="10" id="KW-1185">Reference proteome</keyword>
<feature type="transmembrane region" description="Helical" evidence="7">
    <location>
        <begin position="320"/>
        <end position="342"/>
    </location>
</feature>
<proteinExistence type="predicted"/>
<feature type="transmembrane region" description="Helical" evidence="7">
    <location>
        <begin position="97"/>
        <end position="116"/>
    </location>
</feature>
<dbReference type="AlphaFoldDB" id="A0A423Q2G5"/>
<evidence type="ECO:0000256" key="1">
    <source>
        <dbReference type="ARBA" id="ARBA00004651"/>
    </source>
</evidence>
<feature type="transmembrane region" description="Helical" evidence="7">
    <location>
        <begin position="12"/>
        <end position="31"/>
    </location>
</feature>
<keyword evidence="5 7" id="KW-1133">Transmembrane helix</keyword>
<dbReference type="EMBL" id="AYKG01000001">
    <property type="protein sequence ID" value="ROO32861.1"/>
    <property type="molecule type" value="Genomic_DNA"/>
</dbReference>
<dbReference type="PROSITE" id="PS00216">
    <property type="entry name" value="SUGAR_TRANSPORT_1"/>
    <property type="match status" value="1"/>
</dbReference>
<dbReference type="Pfam" id="PF00083">
    <property type="entry name" value="Sugar_tr"/>
    <property type="match status" value="1"/>
</dbReference>
<evidence type="ECO:0000313" key="10">
    <source>
        <dbReference type="Proteomes" id="UP000285310"/>
    </source>
</evidence>
<organism evidence="9 10">
    <name type="scientific">Salinisphaera japonica YTM-1</name>
    <dbReference type="NCBI Taxonomy" id="1209778"/>
    <lineage>
        <taxon>Bacteria</taxon>
        <taxon>Pseudomonadati</taxon>
        <taxon>Pseudomonadota</taxon>
        <taxon>Gammaproteobacteria</taxon>
        <taxon>Salinisphaerales</taxon>
        <taxon>Salinisphaeraceae</taxon>
        <taxon>Salinisphaera</taxon>
    </lineage>
</organism>
<evidence type="ECO:0000256" key="6">
    <source>
        <dbReference type="ARBA" id="ARBA00023136"/>
    </source>
</evidence>
<feature type="transmembrane region" description="Helical" evidence="7">
    <location>
        <begin position="37"/>
        <end position="61"/>
    </location>
</feature>
<comment type="caution">
    <text evidence="9">The sequence shown here is derived from an EMBL/GenBank/DDBJ whole genome shotgun (WGS) entry which is preliminary data.</text>
</comment>
<dbReference type="GO" id="GO:0005886">
    <property type="term" value="C:plasma membrane"/>
    <property type="evidence" value="ECO:0007669"/>
    <property type="project" value="UniProtKB-SubCell"/>
</dbReference>
<name>A0A423Q2G5_9GAMM</name>
<keyword evidence="4 7" id="KW-0812">Transmembrane</keyword>
<comment type="subcellular location">
    <subcellularLocation>
        <location evidence="1">Cell membrane</location>
        <topology evidence="1">Multi-pass membrane protein</topology>
    </subcellularLocation>
</comment>
<dbReference type="InterPro" id="IPR005828">
    <property type="entry name" value="MFS_sugar_transport-like"/>
</dbReference>
<dbReference type="InterPro" id="IPR005829">
    <property type="entry name" value="Sugar_transporter_CS"/>
</dbReference>
<protein>
    <submittedName>
        <fullName evidence="9">MFS transporter</fullName>
    </submittedName>
</protein>
<feature type="transmembrane region" description="Helical" evidence="7">
    <location>
        <begin position="227"/>
        <end position="249"/>
    </location>
</feature>
<reference evidence="9 10" key="1">
    <citation type="submission" date="2013-10" db="EMBL/GenBank/DDBJ databases">
        <title>Salinisphaera japonica YTM-1 Genome Sequencing.</title>
        <authorList>
            <person name="Lai Q."/>
            <person name="Li C."/>
            <person name="Shao Z."/>
        </authorList>
    </citation>
    <scope>NUCLEOTIDE SEQUENCE [LARGE SCALE GENOMIC DNA]</scope>
    <source>
        <strain evidence="9 10">YTM-1</strain>
    </source>
</reference>
<dbReference type="FunCoup" id="A0A423Q2G5">
    <property type="interactions" value="31"/>
</dbReference>
<dbReference type="InParanoid" id="A0A423Q2G5"/>
<feature type="transmembrane region" description="Helical" evidence="7">
    <location>
        <begin position="354"/>
        <end position="374"/>
    </location>
</feature>
<evidence type="ECO:0000256" key="4">
    <source>
        <dbReference type="ARBA" id="ARBA00022692"/>
    </source>
</evidence>
<dbReference type="PANTHER" id="PTHR43045:SF2">
    <property type="entry name" value="INNER MEMBRANE METABOLITE TRANSPORT PROTEIN YHJE"/>
    <property type="match status" value="1"/>
</dbReference>
<feature type="transmembrane region" description="Helical" evidence="7">
    <location>
        <begin position="137"/>
        <end position="163"/>
    </location>
</feature>
<feature type="transmembrane region" description="Helical" evidence="7">
    <location>
        <begin position="261"/>
        <end position="285"/>
    </location>
</feature>
<evidence type="ECO:0000313" key="9">
    <source>
        <dbReference type="EMBL" id="ROO32861.1"/>
    </source>
</evidence>
<evidence type="ECO:0000256" key="7">
    <source>
        <dbReference type="SAM" id="Phobius"/>
    </source>
</evidence>
<evidence type="ECO:0000256" key="5">
    <source>
        <dbReference type="ARBA" id="ARBA00022989"/>
    </source>
</evidence>
<dbReference type="Gene3D" id="1.20.1250.20">
    <property type="entry name" value="MFS general substrate transporter like domains"/>
    <property type="match status" value="1"/>
</dbReference>
<dbReference type="CDD" id="cd17369">
    <property type="entry name" value="MFS_ShiA_like"/>
    <property type="match status" value="1"/>
</dbReference>
<feature type="transmembrane region" description="Helical" evidence="7">
    <location>
        <begin position="292"/>
        <end position="314"/>
    </location>
</feature>
<dbReference type="GO" id="GO:0022857">
    <property type="term" value="F:transmembrane transporter activity"/>
    <property type="evidence" value="ECO:0007669"/>
    <property type="project" value="InterPro"/>
</dbReference>
<dbReference type="PROSITE" id="PS50850">
    <property type="entry name" value="MFS"/>
    <property type="match status" value="1"/>
</dbReference>
<sequence>MIASLVGTTIEFYDFYIFATAAALVIGPVFFPSNDPTLTTLAAFMSFGLAFLARPLGGLLFGHFGDRLGRKTTLVASLLLMGVATIGIGLVPGHATIGVWAPIILCICRFAQGLGIGGEWGGAALLATENARPGQRAWFGMFPQLGPSLGFLLANGVFLLMLISLDDDAFMRWGWRVPFLLSAILVVVGLYVRVSLTESHVFNQARASDSRAGLPIARLLRHARRPLIQGTLVMVACYAIFYITTVWTLNHAVVVLGLARGQLIGLLCIAIVGMAIATPISALAADRFGRRPVLLAGLVFTIGVGAALAPLLAFGTSTGVFVFFALGLTAMGWIYAPMGALLPELLPTDVRYTGAAIAYSLAGIFGASLAPYAAEALLHAGGPAWVGAYVMAMAAISLVTLVTIDETKTREL</sequence>
<keyword evidence="6 7" id="KW-0472">Membrane</keyword>
<dbReference type="InterPro" id="IPR011701">
    <property type="entry name" value="MFS"/>
</dbReference>
<gene>
    <name evidence="9" type="ORF">SAJA_01145</name>
</gene>
<dbReference type="FunFam" id="1.20.1250.20:FF:000001">
    <property type="entry name" value="Dicarboxylate MFS transporter"/>
    <property type="match status" value="1"/>
</dbReference>
<keyword evidence="2" id="KW-0813">Transport</keyword>
<dbReference type="InterPro" id="IPR020846">
    <property type="entry name" value="MFS_dom"/>
</dbReference>
<dbReference type="Proteomes" id="UP000285310">
    <property type="component" value="Unassembled WGS sequence"/>
</dbReference>
<dbReference type="InterPro" id="IPR036259">
    <property type="entry name" value="MFS_trans_sf"/>
</dbReference>
<evidence type="ECO:0000259" key="8">
    <source>
        <dbReference type="PROSITE" id="PS50850"/>
    </source>
</evidence>